<dbReference type="Proteomes" id="UP000254737">
    <property type="component" value="Unassembled WGS sequence"/>
</dbReference>
<proteinExistence type="predicted"/>
<feature type="signal peptide" evidence="1">
    <location>
        <begin position="1"/>
        <end position="18"/>
    </location>
</feature>
<dbReference type="RefSeq" id="WP_115001340.1">
    <property type="nucleotide sequence ID" value="NZ_UFXS01000001.1"/>
</dbReference>
<dbReference type="Gene3D" id="3.10.620.30">
    <property type="match status" value="1"/>
</dbReference>
<gene>
    <name evidence="3" type="ORF">NCTC13456_02976</name>
</gene>
<sequence length="622" mass="72235">MKLKITLLFLFIALYTNAQSKDLKFGKISEQEINLTQVPFEKNADAVILSEEGKMDLTSSNYYLTVKRRIKILTDKGLDEANIQMNYYSKNRNESISGIKGSTINIVNGVEQMTPIDEKEIFDVSLNELYAVKRFTFPNVKVGSIIEYTYIKSSEHNFSIDAWNFQHDIPTLSSKFRLNNQAYGTYSIITIGDGLNTKYKGKSSSTEWLLHNIQSYNQLKYVYNPEDQSERIKIQAATYHTDGAKKTTMSAWRDLIQDINAQYDLYRNPSAIRDVAQNIPNGKDEVETLKNVIEYIDSNVKWNRFYGIIPTRSNKTLLKEKSGSTADMNLLLNEILTAKGFETSMVMFSSRHHGQILFSYPIVNQFNSVLTVVKLNNGASNIILDASKLNKEQIEFGPLDVFNYHGIVIKKGEASFVKLNQKLSYYESSLKYDFMSNGNLVLYRKDKFNGYFYDDDVDEKNVLNRYLTESLDVRLDEEINDKTFFDTDSYVKNYKAKTVIPNAPFYTFINPLREFLKQYTFEDTNRQRKIEFNYPYLFNIQVKSKIPEGYEVIIDEKYKAHHKTELGLEYYQEAKVKDGQFTLAIQFLLPEGVYEADKYNELKQFFEKIKTESLKEVLMKKK</sequence>
<protein>
    <submittedName>
        <fullName evidence="3">Domain of Uncharacterized Function with PDB structure</fullName>
    </submittedName>
</protein>
<evidence type="ECO:0000313" key="3">
    <source>
        <dbReference type="EMBL" id="STD59330.1"/>
    </source>
</evidence>
<name>A0A376GHA0_9FLAO</name>
<organism evidence="3 4">
    <name type="scientific">Empedobacter falsenii</name>
    <dbReference type="NCBI Taxonomy" id="343874"/>
    <lineage>
        <taxon>Bacteria</taxon>
        <taxon>Pseudomonadati</taxon>
        <taxon>Bacteroidota</taxon>
        <taxon>Flavobacteriia</taxon>
        <taxon>Flavobacteriales</taxon>
        <taxon>Weeksellaceae</taxon>
        <taxon>Empedobacter</taxon>
    </lineage>
</organism>
<dbReference type="Pfam" id="PF12969">
    <property type="entry name" value="DUF3857"/>
    <property type="match status" value="1"/>
</dbReference>
<dbReference type="STRING" id="343874.GCA_000805695_00553"/>
<evidence type="ECO:0000259" key="2">
    <source>
        <dbReference type="Pfam" id="PF12969"/>
    </source>
</evidence>
<evidence type="ECO:0000256" key="1">
    <source>
        <dbReference type="SAM" id="SignalP"/>
    </source>
</evidence>
<accession>A0A376GHA0</accession>
<dbReference type="InterPro" id="IPR024618">
    <property type="entry name" value="DUF3857"/>
</dbReference>
<reference evidence="3 4" key="1">
    <citation type="submission" date="2018-06" db="EMBL/GenBank/DDBJ databases">
        <authorList>
            <consortium name="Pathogen Informatics"/>
            <person name="Doyle S."/>
        </authorList>
    </citation>
    <scope>NUCLEOTIDE SEQUENCE [LARGE SCALE GENOMIC DNA]</scope>
    <source>
        <strain evidence="3 4">NCTC13456</strain>
    </source>
</reference>
<dbReference type="Gene3D" id="2.60.40.3140">
    <property type="match status" value="1"/>
</dbReference>
<dbReference type="AlphaFoldDB" id="A0A376GHA0"/>
<evidence type="ECO:0000313" key="4">
    <source>
        <dbReference type="Proteomes" id="UP000254737"/>
    </source>
</evidence>
<dbReference type="EMBL" id="UFXS01000001">
    <property type="protein sequence ID" value="STD59330.1"/>
    <property type="molecule type" value="Genomic_DNA"/>
</dbReference>
<feature type="chain" id="PRO_5016969601" evidence="1">
    <location>
        <begin position="19"/>
        <end position="622"/>
    </location>
</feature>
<dbReference type="Gene3D" id="2.60.120.1130">
    <property type="match status" value="1"/>
</dbReference>
<feature type="domain" description="DUF3857" evidence="2">
    <location>
        <begin position="64"/>
        <end position="182"/>
    </location>
</feature>
<keyword evidence="1" id="KW-0732">Signal</keyword>